<gene>
    <name evidence="2" type="ORF">KXJ70_15030</name>
</gene>
<feature type="chain" id="PRO_5047488154" evidence="1">
    <location>
        <begin position="31"/>
        <end position="381"/>
    </location>
</feature>
<proteinExistence type="predicted"/>
<name>A0ABS6VUV9_9GAMM</name>
<dbReference type="RefSeq" id="WP_219044347.1">
    <property type="nucleotide sequence ID" value="NZ_JAHWDQ010000004.1"/>
</dbReference>
<keyword evidence="1" id="KW-0732">Signal</keyword>
<keyword evidence="3" id="KW-1185">Reference proteome</keyword>
<evidence type="ECO:0000313" key="2">
    <source>
        <dbReference type="EMBL" id="MBW2942108.1"/>
    </source>
</evidence>
<comment type="caution">
    <text evidence="2">The sequence shown here is derived from an EMBL/GenBank/DDBJ whole genome shotgun (WGS) entry which is preliminary data.</text>
</comment>
<protein>
    <submittedName>
        <fullName evidence="2">Conjugal transfer protein TraF</fullName>
    </submittedName>
</protein>
<accession>A0ABS6VUV9</accession>
<organism evidence="2 3">
    <name type="scientific">Zhongshania aquimaris</name>
    <dbReference type="NCBI Taxonomy" id="2857107"/>
    <lineage>
        <taxon>Bacteria</taxon>
        <taxon>Pseudomonadati</taxon>
        <taxon>Pseudomonadota</taxon>
        <taxon>Gammaproteobacteria</taxon>
        <taxon>Cellvibrionales</taxon>
        <taxon>Spongiibacteraceae</taxon>
        <taxon>Zhongshania</taxon>
    </lineage>
</organism>
<dbReference type="InterPro" id="IPR032811">
    <property type="entry name" value="Put_conjugal_transfer"/>
</dbReference>
<feature type="signal peptide" evidence="1">
    <location>
        <begin position="1"/>
        <end position="30"/>
    </location>
</feature>
<evidence type="ECO:0000256" key="1">
    <source>
        <dbReference type="SAM" id="SignalP"/>
    </source>
</evidence>
<reference evidence="2" key="1">
    <citation type="submission" date="2021-07" db="EMBL/GenBank/DDBJ databases">
        <title>Zhongshania sp. CAU 1632 isolated from seawater.</title>
        <authorList>
            <person name="Kim W."/>
        </authorList>
    </citation>
    <scope>NUCLEOTIDE SEQUENCE</scope>
    <source>
        <strain evidence="2">CAU 1632</strain>
    </source>
</reference>
<evidence type="ECO:0000313" key="3">
    <source>
        <dbReference type="Proteomes" id="UP001166291"/>
    </source>
</evidence>
<sequence>MNTLLPIFSELRLRQILLICIALISTHVTADSASDQRLSNLHTRSASFPAINSHSEPALQGDGYGFVNDADSLLDNLKNIYDEGVALDGRSRGILVIPGDETELVEQLENADNDITSFAAGGHFALLTQDKNWVVVGGSEFNGSGRFIYDEGDANRLRFATILGLFSLGDLQSSVNVSALWKNYLGLNYRFSLESMPNTRIGITAKLQNISVIERKISIEDYDEDKLFDRGRDVENSIQANADLGIEHQIDNWLFGLELNDIYQQEIEGPEGTRYQQRTHISGNINYSANWASLRLDADLSPQKGFGELSSRRAYALSGLLPVSDKLQLLLGYTWLHSGNDSNLPTVGLHYRLGELLRIEAQFSYAGPREFGGGASLQLPL</sequence>
<dbReference type="EMBL" id="JAHWDQ010000004">
    <property type="protein sequence ID" value="MBW2942108.1"/>
    <property type="molecule type" value="Genomic_DNA"/>
</dbReference>
<dbReference type="Pfam" id="PF13729">
    <property type="entry name" value="TraF_2"/>
    <property type="match status" value="1"/>
</dbReference>
<dbReference type="Proteomes" id="UP001166291">
    <property type="component" value="Unassembled WGS sequence"/>
</dbReference>